<name>A0AAD1WMG3_PELCU</name>
<dbReference type="AlphaFoldDB" id="A0AAD1WMG3"/>
<evidence type="ECO:0000256" key="1">
    <source>
        <dbReference type="SAM" id="MobiDB-lite"/>
    </source>
</evidence>
<sequence length="257" mass="25888">MEINALVNKPSMQPPTSNTTPSPSSTQPQQSVSVSKLISVSTKDAPPTGNTINQNTFISNAVSSQTKTNSKPFFISGTTRLRVSEGITVSSSSTRLAGQSLTSSKPLSSQSIGTIGQALSTRNITNLSVSNSKTMPSSGTGTTNSKTVSSTATGITNSKTVPSTGTMITNSKTGSSTGTGITNSKTVPSTGTMITNSKTGSSTGTGITNSKTVPSTGTMITNSKTGSSTGTGVTNSKTVSSTAQGSLTVRPCLLLAQ</sequence>
<proteinExistence type="predicted"/>
<feature type="compositionally biased region" description="Low complexity" evidence="1">
    <location>
        <begin position="10"/>
        <end position="35"/>
    </location>
</feature>
<dbReference type="Proteomes" id="UP001295444">
    <property type="component" value="Chromosome 09"/>
</dbReference>
<feature type="compositionally biased region" description="Low complexity" evidence="1">
    <location>
        <begin position="221"/>
        <end position="242"/>
    </location>
</feature>
<feature type="region of interest" description="Disordered" evidence="1">
    <location>
        <begin position="129"/>
        <end position="244"/>
    </location>
</feature>
<reference evidence="2" key="1">
    <citation type="submission" date="2022-03" db="EMBL/GenBank/DDBJ databases">
        <authorList>
            <person name="Alioto T."/>
            <person name="Alioto T."/>
            <person name="Gomez Garrido J."/>
        </authorList>
    </citation>
    <scope>NUCLEOTIDE SEQUENCE</scope>
</reference>
<feature type="compositionally biased region" description="Low complexity" evidence="1">
    <location>
        <begin position="168"/>
        <end position="186"/>
    </location>
</feature>
<protein>
    <submittedName>
        <fullName evidence="2">Uncharacterized protein</fullName>
    </submittedName>
</protein>
<organism evidence="2 3">
    <name type="scientific">Pelobates cultripes</name>
    <name type="common">Western spadefoot toad</name>
    <dbReference type="NCBI Taxonomy" id="61616"/>
    <lineage>
        <taxon>Eukaryota</taxon>
        <taxon>Metazoa</taxon>
        <taxon>Chordata</taxon>
        <taxon>Craniata</taxon>
        <taxon>Vertebrata</taxon>
        <taxon>Euteleostomi</taxon>
        <taxon>Amphibia</taxon>
        <taxon>Batrachia</taxon>
        <taxon>Anura</taxon>
        <taxon>Pelobatoidea</taxon>
        <taxon>Pelobatidae</taxon>
        <taxon>Pelobates</taxon>
    </lineage>
</organism>
<accession>A0AAD1WMG3</accession>
<evidence type="ECO:0000313" key="2">
    <source>
        <dbReference type="EMBL" id="CAH2313854.1"/>
    </source>
</evidence>
<keyword evidence="3" id="KW-1185">Reference proteome</keyword>
<dbReference type="EMBL" id="OW240920">
    <property type="protein sequence ID" value="CAH2313854.1"/>
    <property type="molecule type" value="Genomic_DNA"/>
</dbReference>
<feature type="region of interest" description="Disordered" evidence="1">
    <location>
        <begin position="1"/>
        <end position="35"/>
    </location>
</feature>
<gene>
    <name evidence="2" type="ORF">PECUL_23A027340</name>
</gene>
<feature type="compositionally biased region" description="Polar residues" evidence="1">
    <location>
        <begin position="129"/>
        <end position="167"/>
    </location>
</feature>
<evidence type="ECO:0000313" key="3">
    <source>
        <dbReference type="Proteomes" id="UP001295444"/>
    </source>
</evidence>
<feature type="compositionally biased region" description="Low complexity" evidence="1">
    <location>
        <begin position="194"/>
        <end position="212"/>
    </location>
</feature>